<dbReference type="EMBL" id="LLXL01003034">
    <property type="protein sequence ID" value="PKK59467.1"/>
    <property type="molecule type" value="Genomic_DNA"/>
</dbReference>
<gene>
    <name evidence="1" type="ORF">RhiirC2_794795</name>
</gene>
<dbReference type="VEuPathDB" id="FungiDB:RhiirA1_473085"/>
<organism evidence="1 2">
    <name type="scientific">Rhizophagus irregularis</name>
    <dbReference type="NCBI Taxonomy" id="588596"/>
    <lineage>
        <taxon>Eukaryota</taxon>
        <taxon>Fungi</taxon>
        <taxon>Fungi incertae sedis</taxon>
        <taxon>Mucoromycota</taxon>
        <taxon>Glomeromycotina</taxon>
        <taxon>Glomeromycetes</taxon>
        <taxon>Glomerales</taxon>
        <taxon>Glomeraceae</taxon>
        <taxon>Rhizophagus</taxon>
    </lineage>
</organism>
<reference evidence="1 2" key="1">
    <citation type="submission" date="2016-04" db="EMBL/GenBank/DDBJ databases">
        <title>Genome analyses suggest a sexual origin of heterokaryosis in a supposedly ancient asexual fungus.</title>
        <authorList>
            <person name="Ropars J."/>
            <person name="Sedzielewska K."/>
            <person name="Noel J."/>
            <person name="Charron P."/>
            <person name="Farinelli L."/>
            <person name="Marton T."/>
            <person name="Kruger M."/>
            <person name="Pelin A."/>
            <person name="Brachmann A."/>
            <person name="Corradi N."/>
        </authorList>
    </citation>
    <scope>NUCLEOTIDE SEQUENCE [LARGE SCALE GENOMIC DNA]</scope>
    <source>
        <strain evidence="1 2">C2</strain>
    </source>
</reference>
<dbReference type="Proteomes" id="UP000233469">
    <property type="component" value="Unassembled WGS sequence"/>
</dbReference>
<protein>
    <submittedName>
        <fullName evidence="1">Uncharacterized protein</fullName>
    </submittedName>
</protein>
<reference evidence="1 2" key="2">
    <citation type="submission" date="2017-10" db="EMBL/GenBank/DDBJ databases">
        <title>Extensive intraspecific genome diversity in a model arbuscular mycorrhizal fungus.</title>
        <authorList>
            <person name="Chen E.C.H."/>
            <person name="Morin E."/>
            <person name="Baudet D."/>
            <person name="Noel J."/>
            <person name="Ndikumana S."/>
            <person name="Charron P."/>
            <person name="St-Onge C."/>
            <person name="Giorgi J."/>
            <person name="Grigoriev I.V."/>
            <person name="Roux C."/>
            <person name="Martin F.M."/>
            <person name="Corradi N."/>
        </authorList>
    </citation>
    <scope>NUCLEOTIDE SEQUENCE [LARGE SCALE GENOMIC DNA]</scope>
    <source>
        <strain evidence="1 2">C2</strain>
    </source>
</reference>
<accession>A0A2N1MCU1</accession>
<proteinExistence type="predicted"/>
<dbReference type="AlphaFoldDB" id="A0A2N1MCU1"/>
<comment type="caution">
    <text evidence="1">The sequence shown here is derived from an EMBL/GenBank/DDBJ whole genome shotgun (WGS) entry which is preliminary data.</text>
</comment>
<evidence type="ECO:0000313" key="2">
    <source>
        <dbReference type="Proteomes" id="UP000233469"/>
    </source>
</evidence>
<evidence type="ECO:0000313" key="1">
    <source>
        <dbReference type="EMBL" id="PKK59467.1"/>
    </source>
</evidence>
<name>A0A2N1MCU1_9GLOM</name>
<sequence>MNTVRRKITNRSRRVIPHASHWNSQHQRISREQYKALWNTELDAQKSVTIDTSDLIQNNRKNTVYDKLPTGNAHTRVIYDCNNIEKVTWENFQLNIKDQIDSLDQDVLEEKANFTIYSQEDLDRYWNQLNGIIVNAADKELPRKVFRLHNSFKRYNKKKLSPERHTNKLLSLLHNYYHDYVTLTENNNKCNIAMYDIFSEDWFNALKTKVNYHLRADYKKHKTSEAKSIKDWIDKRVKIIRNDQTIWLSNILDKNTYTNIVIDKEKKYTTEHINTILATHLRTHKKVQRGYESYNKKHHPGRVE</sequence>
<dbReference type="VEuPathDB" id="FungiDB:FUN_016796"/>
<dbReference type="VEuPathDB" id="FungiDB:RhiirFUN_025272"/>